<reference evidence="2 3" key="1">
    <citation type="submission" date="2024-07" db="EMBL/GenBank/DDBJ databases">
        <title>Section-level genome sequencing and comparative genomics of Aspergillus sections Usti and Cavernicolus.</title>
        <authorList>
            <consortium name="Lawrence Berkeley National Laboratory"/>
            <person name="Nybo J.L."/>
            <person name="Vesth T.C."/>
            <person name="Theobald S."/>
            <person name="Frisvad J.C."/>
            <person name="Larsen T.O."/>
            <person name="Kjaerboelling I."/>
            <person name="Rothschild-Mancinelli K."/>
            <person name="Lyhne E.K."/>
            <person name="Kogle M.E."/>
            <person name="Barry K."/>
            <person name="Clum A."/>
            <person name="Na H."/>
            <person name="Ledsgaard L."/>
            <person name="Lin J."/>
            <person name="Lipzen A."/>
            <person name="Kuo A."/>
            <person name="Riley R."/>
            <person name="Mondo S."/>
            <person name="Labutti K."/>
            <person name="Haridas S."/>
            <person name="Pangalinan J."/>
            <person name="Salamov A.A."/>
            <person name="Simmons B.A."/>
            <person name="Magnuson J.K."/>
            <person name="Chen J."/>
            <person name="Drula E."/>
            <person name="Henrissat B."/>
            <person name="Wiebenga A."/>
            <person name="Lubbers R.J."/>
            <person name="Gomes A.C."/>
            <person name="Makela M.R."/>
            <person name="Stajich J."/>
            <person name="Grigoriev I.V."/>
            <person name="Mortensen U.H."/>
            <person name="De Vries R.P."/>
            <person name="Baker S.E."/>
            <person name="Andersen M.R."/>
        </authorList>
    </citation>
    <scope>NUCLEOTIDE SEQUENCE [LARGE SCALE GENOMIC DNA]</scope>
    <source>
        <strain evidence="2 3">CBS 123904</strain>
    </source>
</reference>
<feature type="transmembrane region" description="Helical" evidence="1">
    <location>
        <begin position="7"/>
        <end position="25"/>
    </location>
</feature>
<feature type="transmembrane region" description="Helical" evidence="1">
    <location>
        <begin position="99"/>
        <end position="115"/>
    </location>
</feature>
<organism evidence="2 3">
    <name type="scientific">Aspergillus pseudoustus</name>
    <dbReference type="NCBI Taxonomy" id="1810923"/>
    <lineage>
        <taxon>Eukaryota</taxon>
        <taxon>Fungi</taxon>
        <taxon>Dikarya</taxon>
        <taxon>Ascomycota</taxon>
        <taxon>Pezizomycotina</taxon>
        <taxon>Eurotiomycetes</taxon>
        <taxon>Eurotiomycetidae</taxon>
        <taxon>Eurotiales</taxon>
        <taxon>Aspergillaceae</taxon>
        <taxon>Aspergillus</taxon>
        <taxon>Aspergillus subgen. Nidulantes</taxon>
    </lineage>
</organism>
<keyword evidence="3" id="KW-1185">Reference proteome</keyword>
<gene>
    <name evidence="2" type="ORF">BJY01DRAFT_215277</name>
</gene>
<proteinExistence type="predicted"/>
<sequence>MSAFNPLPAYAFGAVLLGIGAHSFLRPTEEYERFGIPRHSSPLIYVKAIRESTYGLAAIALQYQGHDDALTTVLAVTSLAALADGFLIRAHGGPLKSKAFGHWFFFVVAAGWAWWRV</sequence>
<name>A0ABR4JVP4_9EURO</name>
<evidence type="ECO:0000256" key="1">
    <source>
        <dbReference type="SAM" id="Phobius"/>
    </source>
</evidence>
<keyword evidence="1" id="KW-1133">Transmembrane helix</keyword>
<evidence type="ECO:0000313" key="2">
    <source>
        <dbReference type="EMBL" id="KAL2844115.1"/>
    </source>
</evidence>
<dbReference type="Proteomes" id="UP001610446">
    <property type="component" value="Unassembled WGS sequence"/>
</dbReference>
<comment type="caution">
    <text evidence="2">The sequence shown here is derived from an EMBL/GenBank/DDBJ whole genome shotgun (WGS) entry which is preliminary data.</text>
</comment>
<accession>A0ABR4JVP4</accession>
<evidence type="ECO:0000313" key="3">
    <source>
        <dbReference type="Proteomes" id="UP001610446"/>
    </source>
</evidence>
<dbReference type="Pfam" id="PF14087">
    <property type="entry name" value="DUF4267"/>
    <property type="match status" value="1"/>
</dbReference>
<dbReference type="EMBL" id="JBFXLU010000084">
    <property type="protein sequence ID" value="KAL2844115.1"/>
    <property type="molecule type" value="Genomic_DNA"/>
</dbReference>
<protein>
    <recommendedName>
        <fullName evidence="4">DUF4267 domain-containing protein</fullName>
    </recommendedName>
</protein>
<keyword evidence="1" id="KW-0472">Membrane</keyword>
<dbReference type="InterPro" id="IPR025363">
    <property type="entry name" value="DUF4267"/>
</dbReference>
<keyword evidence="1" id="KW-0812">Transmembrane</keyword>
<feature type="transmembrane region" description="Helical" evidence="1">
    <location>
        <begin position="69"/>
        <end position="87"/>
    </location>
</feature>
<evidence type="ECO:0008006" key="4">
    <source>
        <dbReference type="Google" id="ProtNLM"/>
    </source>
</evidence>